<gene>
    <name evidence="7" type="ORF">SAMN06265338_11318</name>
</gene>
<evidence type="ECO:0000256" key="1">
    <source>
        <dbReference type="ARBA" id="ARBA00004141"/>
    </source>
</evidence>
<dbReference type="GO" id="GO:0015499">
    <property type="term" value="F:formate transmembrane transporter activity"/>
    <property type="evidence" value="ECO:0007669"/>
    <property type="project" value="TreeGrafter"/>
</dbReference>
<dbReference type="Proteomes" id="UP000198418">
    <property type="component" value="Unassembled WGS sequence"/>
</dbReference>
<dbReference type="PANTHER" id="PTHR30520">
    <property type="entry name" value="FORMATE TRANSPORTER-RELATED"/>
    <property type="match status" value="1"/>
</dbReference>
<feature type="transmembrane region" description="Helical" evidence="6">
    <location>
        <begin position="182"/>
        <end position="204"/>
    </location>
</feature>
<keyword evidence="3 6" id="KW-1133">Transmembrane helix</keyword>
<evidence type="ECO:0000256" key="3">
    <source>
        <dbReference type="ARBA" id="ARBA00022989"/>
    </source>
</evidence>
<feature type="transmembrane region" description="Helical" evidence="6">
    <location>
        <begin position="139"/>
        <end position="162"/>
    </location>
</feature>
<dbReference type="InterPro" id="IPR023271">
    <property type="entry name" value="Aquaporin-like"/>
</dbReference>
<evidence type="ECO:0000256" key="4">
    <source>
        <dbReference type="ARBA" id="ARBA00023136"/>
    </source>
</evidence>
<proteinExistence type="predicted"/>
<reference evidence="8" key="1">
    <citation type="submission" date="2017-06" db="EMBL/GenBank/DDBJ databases">
        <authorList>
            <person name="Varghese N."/>
            <person name="Submissions S."/>
        </authorList>
    </citation>
    <scope>NUCLEOTIDE SEQUENCE [LARGE SCALE GENOMIC DNA]</scope>
    <source>
        <strain evidence="8">DSM 137</strain>
    </source>
</reference>
<dbReference type="Pfam" id="PF01226">
    <property type="entry name" value="Form_Nir_trans"/>
    <property type="match status" value="1"/>
</dbReference>
<feature type="transmembrane region" description="Helical" evidence="6">
    <location>
        <begin position="88"/>
        <end position="107"/>
    </location>
</feature>
<dbReference type="InterPro" id="IPR000292">
    <property type="entry name" value="For/NO2_transpt"/>
</dbReference>
<keyword evidence="4 6" id="KW-0472">Membrane</keyword>
<dbReference type="Gene3D" id="1.20.1080.10">
    <property type="entry name" value="Glycerol uptake facilitator protein"/>
    <property type="match status" value="1"/>
</dbReference>
<dbReference type="EMBL" id="FYDG01000013">
    <property type="protein sequence ID" value="SNB80431.1"/>
    <property type="molecule type" value="Genomic_DNA"/>
</dbReference>
<evidence type="ECO:0000313" key="7">
    <source>
        <dbReference type="EMBL" id="SNB80431.1"/>
    </source>
</evidence>
<protein>
    <submittedName>
        <fullName evidence="7">Formate/nitrite transporter FocA, FNT family</fullName>
    </submittedName>
</protein>
<dbReference type="AlphaFoldDB" id="A0A212S5H0"/>
<evidence type="ECO:0000256" key="2">
    <source>
        <dbReference type="ARBA" id="ARBA00022692"/>
    </source>
</evidence>
<accession>A0A212S5H0</accession>
<sequence>MTDREADLVDAAENGRPPSALTATEDRDVEDRSGPRTPVIYQVVRRLGEEEMARPTFSLWWSGFAAGLSISLSPLAQALLAMSLPETSWGRLVSALGYAVGFEVVILSRQQLFTENTITLVLPLLARFSRENLRQLARVWSVVFIANMTGDFLAALFFSAAPVLSADLHAAMLAQSVEAVGAAWPTTLVKGVAAGYLMAAMVWLLPAAQSTQIHMIAMMTWLIAAGGFAHVVAGSVEAFFVVVNGHSTFLDVAATFILPTLAGNIIGGTALFALLAYAQVAREI</sequence>
<dbReference type="OrthoDB" id="261587at2"/>
<organism evidence="7 8">
    <name type="scientific">Rhodoblastus acidophilus</name>
    <name type="common">Rhodopseudomonas acidophila</name>
    <dbReference type="NCBI Taxonomy" id="1074"/>
    <lineage>
        <taxon>Bacteria</taxon>
        <taxon>Pseudomonadati</taxon>
        <taxon>Pseudomonadota</taxon>
        <taxon>Alphaproteobacteria</taxon>
        <taxon>Hyphomicrobiales</taxon>
        <taxon>Rhodoblastaceae</taxon>
        <taxon>Rhodoblastus</taxon>
    </lineage>
</organism>
<feature type="transmembrane region" description="Helical" evidence="6">
    <location>
        <begin position="256"/>
        <end position="278"/>
    </location>
</feature>
<name>A0A212S5H0_RHOAC</name>
<evidence type="ECO:0000313" key="8">
    <source>
        <dbReference type="Proteomes" id="UP000198418"/>
    </source>
</evidence>
<dbReference type="GO" id="GO:0005886">
    <property type="term" value="C:plasma membrane"/>
    <property type="evidence" value="ECO:0007669"/>
    <property type="project" value="TreeGrafter"/>
</dbReference>
<feature type="transmembrane region" description="Helical" evidence="6">
    <location>
        <begin position="59"/>
        <end position="82"/>
    </location>
</feature>
<comment type="subcellular location">
    <subcellularLocation>
        <location evidence="1">Membrane</location>
        <topology evidence="1">Multi-pass membrane protein</topology>
    </subcellularLocation>
</comment>
<feature type="compositionally biased region" description="Basic and acidic residues" evidence="5">
    <location>
        <begin position="24"/>
        <end position="34"/>
    </location>
</feature>
<keyword evidence="8" id="KW-1185">Reference proteome</keyword>
<feature type="transmembrane region" description="Helical" evidence="6">
    <location>
        <begin position="216"/>
        <end position="236"/>
    </location>
</feature>
<feature type="region of interest" description="Disordered" evidence="5">
    <location>
        <begin position="1"/>
        <end position="34"/>
    </location>
</feature>
<keyword evidence="2 6" id="KW-0812">Transmembrane</keyword>
<evidence type="ECO:0000256" key="5">
    <source>
        <dbReference type="SAM" id="MobiDB-lite"/>
    </source>
</evidence>
<evidence type="ECO:0000256" key="6">
    <source>
        <dbReference type="SAM" id="Phobius"/>
    </source>
</evidence>
<dbReference type="PANTHER" id="PTHR30520:SF2">
    <property type="entry name" value="INNER MEMBRANE PROTEIN YFDC"/>
    <property type="match status" value="1"/>
</dbReference>